<dbReference type="InterPro" id="IPR012337">
    <property type="entry name" value="RNaseH-like_sf"/>
</dbReference>
<dbReference type="Proteomes" id="UP000410492">
    <property type="component" value="Unassembled WGS sequence"/>
</dbReference>
<dbReference type="Gene3D" id="3.30.420.10">
    <property type="entry name" value="Ribonuclease H-like superfamily/Ribonuclease H"/>
    <property type="match status" value="1"/>
</dbReference>
<dbReference type="GO" id="GO:0003964">
    <property type="term" value="F:RNA-directed DNA polymerase activity"/>
    <property type="evidence" value="ECO:0007669"/>
    <property type="project" value="UniProtKB-EC"/>
</dbReference>
<dbReference type="EMBL" id="CAACVG010007465">
    <property type="protein sequence ID" value="VEN45577.1"/>
    <property type="molecule type" value="Genomic_DNA"/>
</dbReference>
<feature type="domain" description="Integrase catalytic" evidence="3">
    <location>
        <begin position="362"/>
        <end position="521"/>
    </location>
</feature>
<evidence type="ECO:0000256" key="1">
    <source>
        <dbReference type="ARBA" id="ARBA00012493"/>
    </source>
</evidence>
<dbReference type="PANTHER" id="PTHR37984">
    <property type="entry name" value="PROTEIN CBG26694"/>
    <property type="match status" value="1"/>
</dbReference>
<dbReference type="GO" id="GO:0003676">
    <property type="term" value="F:nucleic acid binding"/>
    <property type="evidence" value="ECO:0007669"/>
    <property type="project" value="InterPro"/>
</dbReference>
<proteinExistence type="predicted"/>
<name>A0A653CCD2_CALMS</name>
<dbReference type="OrthoDB" id="6818458at2759"/>
<dbReference type="SUPFAM" id="SSF56672">
    <property type="entry name" value="DNA/RNA polymerases"/>
    <property type="match status" value="1"/>
</dbReference>
<dbReference type="PROSITE" id="PS50994">
    <property type="entry name" value="INTEGRASE"/>
    <property type="match status" value="1"/>
</dbReference>
<dbReference type="Pfam" id="PF17919">
    <property type="entry name" value="RT_RNaseH_2"/>
    <property type="match status" value="1"/>
</dbReference>
<dbReference type="InterPro" id="IPR043502">
    <property type="entry name" value="DNA/RNA_pol_sf"/>
</dbReference>
<dbReference type="InterPro" id="IPR041577">
    <property type="entry name" value="RT_RNaseH_2"/>
</dbReference>
<dbReference type="AlphaFoldDB" id="A0A653CCD2"/>
<accession>A0A653CCD2</accession>
<dbReference type="InterPro" id="IPR041588">
    <property type="entry name" value="Integrase_H2C2"/>
</dbReference>
<dbReference type="EC" id="2.7.7.49" evidence="1"/>
<evidence type="ECO:0000313" key="5">
    <source>
        <dbReference type="Proteomes" id="UP000410492"/>
    </source>
</evidence>
<evidence type="ECO:0000259" key="3">
    <source>
        <dbReference type="PROSITE" id="PS50994"/>
    </source>
</evidence>
<protein>
    <recommendedName>
        <fullName evidence="1">RNA-directed DNA polymerase</fullName>
        <ecNumber evidence="1">2.7.7.49</ecNumber>
    </recommendedName>
</protein>
<dbReference type="SUPFAM" id="SSF53098">
    <property type="entry name" value="Ribonuclease H-like"/>
    <property type="match status" value="1"/>
</dbReference>
<evidence type="ECO:0000313" key="4">
    <source>
        <dbReference type="EMBL" id="VEN45577.1"/>
    </source>
</evidence>
<keyword evidence="5" id="KW-1185">Reference proteome</keyword>
<dbReference type="GO" id="GO:0042575">
    <property type="term" value="C:DNA polymerase complex"/>
    <property type="evidence" value="ECO:0007669"/>
    <property type="project" value="UniProtKB-ARBA"/>
</dbReference>
<dbReference type="FunFam" id="3.30.70.270:FF:000023">
    <property type="entry name" value="Pol"/>
    <property type="match status" value="1"/>
</dbReference>
<dbReference type="InterPro" id="IPR036397">
    <property type="entry name" value="RNaseH_sf"/>
</dbReference>
<feature type="non-terminal residue" evidence="4">
    <location>
        <position position="1"/>
    </location>
</feature>
<evidence type="ECO:0000256" key="2">
    <source>
        <dbReference type="ARBA" id="ARBA00023268"/>
    </source>
</evidence>
<sequence>INYLGYEISYNQISPSNAKIQSVIDFPCPKSQHQLRQFLGLLGYFRKFIKDFARKTAPLTKLLKKNFKWEWSETHLEIFNSLKNQICSKPILAIFNPKLPIVVYTDASRDGLAGILTQRNDNIENPIAFFSKQTTNAEKNYHSFELELLAIVRTLEKFRYYLLGQEFTIFTDCNAVKNAWNKQSIVPRIARWILMLQDFSFNIVHRAGSQKQHVDALSRAFNEENNSQIKQVLVINENDYFREAQNIDKNIKHISDILMSGDQQQHKNIFNDYDLRGNKVYRVTPFGRRLVVPKNCRWQIVKANHDDVGHFAFDKTLDRIKKTYWFPKMNRFVRKYIASCLPCLYHKERGGKKHGYLHSIPKYARPHHTLHIDHLGPFVESSTGNKYVLTVVDGFSKYTYIKPVPDTSSKHVIEKLEEIFSILGNPKRIIADAGTPLTSHSFKEYCSSKGIKLFTTAVGLPRGNGQAERMNKTILDALATSSSTTEKNNWDSKVTQILQGINSTKHRITQHSPAELLLGFQLRTDTDLQDIPSEDEEMVDVTKIRKQAAENLDRNRVEQNIKFDKHRLPPKIFSVGDLVLTKVTSFPANSESKKLLPKYRGPFKVVEVLPNDRYRVREDIHSQRSSRPYEAVVGLEHMKSFQLQQLN</sequence>
<dbReference type="FunFam" id="1.10.340.70:FF:000001">
    <property type="entry name" value="Retrovirus-related Pol polyprotein from transposon gypsy-like Protein"/>
    <property type="match status" value="1"/>
</dbReference>
<dbReference type="InterPro" id="IPR001584">
    <property type="entry name" value="Integrase_cat-core"/>
</dbReference>
<dbReference type="InterPro" id="IPR050951">
    <property type="entry name" value="Retrovirus_Pol_polyprotein"/>
</dbReference>
<dbReference type="Gene3D" id="3.30.70.270">
    <property type="match status" value="1"/>
</dbReference>
<dbReference type="PANTHER" id="PTHR37984:SF5">
    <property type="entry name" value="PROTEIN NYNRIN-LIKE"/>
    <property type="match status" value="1"/>
</dbReference>
<reference evidence="4 5" key="1">
    <citation type="submission" date="2019-01" db="EMBL/GenBank/DDBJ databases">
        <authorList>
            <person name="Sayadi A."/>
        </authorList>
    </citation>
    <scope>NUCLEOTIDE SEQUENCE [LARGE SCALE GENOMIC DNA]</scope>
</reference>
<dbReference type="Gene3D" id="1.10.340.70">
    <property type="match status" value="1"/>
</dbReference>
<dbReference type="GO" id="GO:0015074">
    <property type="term" value="P:DNA integration"/>
    <property type="evidence" value="ECO:0007669"/>
    <property type="project" value="InterPro"/>
</dbReference>
<dbReference type="Pfam" id="PF17921">
    <property type="entry name" value="Integrase_H2C2"/>
    <property type="match status" value="1"/>
</dbReference>
<organism evidence="4 5">
    <name type="scientific">Callosobruchus maculatus</name>
    <name type="common">Southern cowpea weevil</name>
    <name type="synonym">Pulse bruchid</name>
    <dbReference type="NCBI Taxonomy" id="64391"/>
    <lineage>
        <taxon>Eukaryota</taxon>
        <taxon>Metazoa</taxon>
        <taxon>Ecdysozoa</taxon>
        <taxon>Arthropoda</taxon>
        <taxon>Hexapoda</taxon>
        <taxon>Insecta</taxon>
        <taxon>Pterygota</taxon>
        <taxon>Neoptera</taxon>
        <taxon>Endopterygota</taxon>
        <taxon>Coleoptera</taxon>
        <taxon>Polyphaga</taxon>
        <taxon>Cucujiformia</taxon>
        <taxon>Chrysomeloidea</taxon>
        <taxon>Chrysomelidae</taxon>
        <taxon>Bruchinae</taxon>
        <taxon>Bruchini</taxon>
        <taxon>Callosobruchus</taxon>
    </lineage>
</organism>
<dbReference type="CDD" id="cd09274">
    <property type="entry name" value="RNase_HI_RT_Ty3"/>
    <property type="match status" value="1"/>
</dbReference>
<dbReference type="Pfam" id="PF00665">
    <property type="entry name" value="rve"/>
    <property type="match status" value="1"/>
</dbReference>
<dbReference type="InterPro" id="IPR043128">
    <property type="entry name" value="Rev_trsase/Diguanyl_cyclase"/>
</dbReference>
<keyword evidence="2" id="KW-0511">Multifunctional enzyme</keyword>
<gene>
    <name evidence="4" type="ORF">CALMAC_LOCUS7983</name>
</gene>